<organism evidence="1 2">
    <name type="scientific">Acinetobacter seifertii</name>
    <dbReference type="NCBI Taxonomy" id="1530123"/>
    <lineage>
        <taxon>Bacteria</taxon>
        <taxon>Pseudomonadati</taxon>
        <taxon>Pseudomonadota</taxon>
        <taxon>Gammaproteobacteria</taxon>
        <taxon>Moraxellales</taxon>
        <taxon>Moraxellaceae</taxon>
        <taxon>Acinetobacter</taxon>
        <taxon>Acinetobacter calcoaceticus/baumannii complex</taxon>
    </lineage>
</organism>
<evidence type="ECO:0000313" key="2">
    <source>
        <dbReference type="Proteomes" id="UP000683517"/>
    </source>
</evidence>
<dbReference type="Pfam" id="PF05939">
    <property type="entry name" value="Phage_min_tail"/>
    <property type="match status" value="1"/>
</dbReference>
<name>A0ABX8L266_9GAMM</name>
<protein>
    <submittedName>
        <fullName evidence="1">Phage tail protein</fullName>
    </submittedName>
</protein>
<dbReference type="InterPro" id="IPR010265">
    <property type="entry name" value="Phage_lambda_TipM"/>
</dbReference>
<keyword evidence="2" id="KW-1185">Reference proteome</keyword>
<dbReference type="RefSeq" id="WP_216984766.1">
    <property type="nucleotide sequence ID" value="NZ_CP077365.1"/>
</dbReference>
<proteinExistence type="predicted"/>
<gene>
    <name evidence="1" type="ORF">I6L30_16795</name>
</gene>
<reference evidence="1 2" key="1">
    <citation type="submission" date="2021-06" db="EMBL/GenBank/DDBJ databases">
        <title>FDA dAtabase for Regulatory Grade micrObial Sequences (FDA-ARGOS): Supporting development and validation of Infectious Disease Dx tests.</title>
        <authorList>
            <person name="Sproer C."/>
            <person name="Gronow S."/>
            <person name="Severitt S."/>
            <person name="Schroder I."/>
            <person name="Tallon L."/>
            <person name="Sadzewicz L."/>
            <person name="Zhao X."/>
            <person name="Boylan J."/>
            <person name="Ott S."/>
            <person name="Bowen H."/>
            <person name="Vavikolanu K."/>
            <person name="Mehta A."/>
            <person name="Aluvathingal J."/>
            <person name="Nadendla S."/>
            <person name="Lowell S."/>
            <person name="Myers T."/>
            <person name="Yan Y."/>
        </authorList>
    </citation>
    <scope>NUCLEOTIDE SEQUENCE [LARGE SCALE GENOMIC DNA]</scope>
    <source>
        <strain evidence="1 2">FDAARGOS 1400</strain>
    </source>
</reference>
<dbReference type="Proteomes" id="UP000683517">
    <property type="component" value="Chromosome"/>
</dbReference>
<evidence type="ECO:0000313" key="1">
    <source>
        <dbReference type="EMBL" id="QXB46051.1"/>
    </source>
</evidence>
<sequence length="113" mass="13078">MSTLKFTWTQDLDGNSQKNTFNVLNANFGDGYEQNVSVGINNCSRQWQYTKTDTEKNILEIKNFFDLHKGSKSFLWNSPLDGEVRVKVGEYQPVHLGGGWWRISTTFTQVYYP</sequence>
<dbReference type="EMBL" id="CP077365">
    <property type="protein sequence ID" value="QXB46051.1"/>
    <property type="molecule type" value="Genomic_DNA"/>
</dbReference>
<accession>A0ABX8L266</accession>